<comment type="subcellular location">
    <subcellularLocation>
        <location evidence="1">Mitochondrion inner membrane</location>
        <topology evidence="1">Single-pass membrane protein</topology>
    </subcellularLocation>
</comment>
<keyword evidence="1" id="KW-0811">Translocation</keyword>
<dbReference type="Proteomes" id="UP001237642">
    <property type="component" value="Unassembled WGS sequence"/>
</dbReference>
<evidence type="ECO:0000313" key="4">
    <source>
        <dbReference type="Proteomes" id="UP001237642"/>
    </source>
</evidence>
<keyword evidence="4" id="KW-1185">Reference proteome</keyword>
<protein>
    <recommendedName>
        <fullName evidence="1">Mitochondrial import inner membrane translocase subunit TIM50</fullName>
    </recommendedName>
</protein>
<dbReference type="GO" id="GO:0015031">
    <property type="term" value="P:protein transport"/>
    <property type="evidence" value="ECO:0007669"/>
    <property type="project" value="UniProtKB-KW"/>
</dbReference>
<dbReference type="InterPro" id="IPR004274">
    <property type="entry name" value="FCP1_dom"/>
</dbReference>
<dbReference type="SUPFAM" id="SSF56784">
    <property type="entry name" value="HAD-like"/>
    <property type="match status" value="1"/>
</dbReference>
<keyword evidence="3" id="KW-0378">Hydrolase</keyword>
<feature type="domain" description="FCP1 homology" evidence="2">
    <location>
        <begin position="5"/>
        <end position="159"/>
    </location>
</feature>
<dbReference type="AlphaFoldDB" id="A0AAD8LWB9"/>
<dbReference type="Pfam" id="PF03031">
    <property type="entry name" value="NIF"/>
    <property type="match status" value="1"/>
</dbReference>
<name>A0AAD8LWB9_9APIA</name>
<keyword evidence="1" id="KW-0653">Protein transport</keyword>
<sequence>MKDASNSRRKLLVLDINGLLADIVEPIPRGNETFLRVGRKAVFKRLHCEDFMLFCLERFDVGIWSSRTKENVDSILARLLGYDIRFQLKFCWVNPIEIKKLSAIGGYDESNTLLVDDTPYKAYKNPPNTAIFPNTYNYKNLEDDSLGPEGDLRVYLEGLALAENVQEYVKNHPFGQRHIITKC</sequence>
<comment type="subunit">
    <text evidence="1">Component of the TIM23 complex.</text>
</comment>
<comment type="similarity">
    <text evidence="1">Belongs to the TIM50 family.</text>
</comment>
<keyword evidence="1" id="KW-0813">Transport</keyword>
<dbReference type="GO" id="GO:0005744">
    <property type="term" value="C:TIM23 mitochondrial import inner membrane translocase complex"/>
    <property type="evidence" value="ECO:0007669"/>
    <property type="project" value="UniProtKB-UniRule"/>
</dbReference>
<proteinExistence type="inferred from homology"/>
<dbReference type="SMART" id="SM00577">
    <property type="entry name" value="CPDc"/>
    <property type="match status" value="1"/>
</dbReference>
<dbReference type="Gene3D" id="3.40.50.1000">
    <property type="entry name" value="HAD superfamily/HAD-like"/>
    <property type="match status" value="1"/>
</dbReference>
<accession>A0AAD8LWB9</accession>
<keyword evidence="1" id="KW-0809">Transit peptide</keyword>
<organism evidence="3 4">
    <name type="scientific">Heracleum sosnowskyi</name>
    <dbReference type="NCBI Taxonomy" id="360622"/>
    <lineage>
        <taxon>Eukaryota</taxon>
        <taxon>Viridiplantae</taxon>
        <taxon>Streptophyta</taxon>
        <taxon>Embryophyta</taxon>
        <taxon>Tracheophyta</taxon>
        <taxon>Spermatophyta</taxon>
        <taxon>Magnoliopsida</taxon>
        <taxon>eudicotyledons</taxon>
        <taxon>Gunneridae</taxon>
        <taxon>Pentapetalae</taxon>
        <taxon>asterids</taxon>
        <taxon>campanulids</taxon>
        <taxon>Apiales</taxon>
        <taxon>Apiaceae</taxon>
        <taxon>Apioideae</taxon>
        <taxon>apioid superclade</taxon>
        <taxon>Tordylieae</taxon>
        <taxon>Tordyliinae</taxon>
        <taxon>Heracleum</taxon>
    </lineage>
</organism>
<reference evidence="3" key="1">
    <citation type="submission" date="2023-02" db="EMBL/GenBank/DDBJ databases">
        <title>Genome of toxic invasive species Heracleum sosnowskyi carries increased number of genes despite the absence of recent whole-genome duplications.</title>
        <authorList>
            <person name="Schelkunov M."/>
            <person name="Shtratnikova V."/>
            <person name="Makarenko M."/>
            <person name="Klepikova A."/>
            <person name="Omelchenko D."/>
            <person name="Novikova G."/>
            <person name="Obukhova E."/>
            <person name="Bogdanov V."/>
            <person name="Penin A."/>
            <person name="Logacheva M."/>
        </authorList>
    </citation>
    <scope>NUCLEOTIDE SEQUENCE</scope>
    <source>
        <strain evidence="3">Hsosn_3</strain>
        <tissue evidence="3">Leaf</tissue>
    </source>
</reference>
<dbReference type="InterPro" id="IPR036412">
    <property type="entry name" value="HAD-like_sf"/>
</dbReference>
<dbReference type="EMBL" id="JAUIZM010000014">
    <property type="protein sequence ID" value="KAK1352950.1"/>
    <property type="molecule type" value="Genomic_DNA"/>
</dbReference>
<evidence type="ECO:0000259" key="2">
    <source>
        <dbReference type="PROSITE" id="PS50969"/>
    </source>
</evidence>
<evidence type="ECO:0000313" key="3">
    <source>
        <dbReference type="EMBL" id="KAK1352950.1"/>
    </source>
</evidence>
<reference evidence="3" key="2">
    <citation type="submission" date="2023-05" db="EMBL/GenBank/DDBJ databases">
        <authorList>
            <person name="Schelkunov M.I."/>
        </authorList>
    </citation>
    <scope>NUCLEOTIDE SEQUENCE</scope>
    <source>
        <strain evidence="3">Hsosn_3</strain>
        <tissue evidence="3">Leaf</tissue>
    </source>
</reference>
<dbReference type="InterPro" id="IPR023214">
    <property type="entry name" value="HAD_sf"/>
</dbReference>
<dbReference type="PROSITE" id="PS50969">
    <property type="entry name" value="FCP1"/>
    <property type="match status" value="1"/>
</dbReference>
<dbReference type="InterPro" id="IPR050365">
    <property type="entry name" value="TIM50"/>
</dbReference>
<dbReference type="GO" id="GO:0016787">
    <property type="term" value="F:hydrolase activity"/>
    <property type="evidence" value="ECO:0007669"/>
    <property type="project" value="UniProtKB-KW"/>
</dbReference>
<comment type="function">
    <text evidence="1">Essential component of the TIM23 complex, a complex that mediates the translocation of transit peptide-containing proteins across the mitochondrial inner membrane.</text>
</comment>
<comment type="caution">
    <text evidence="3">The sequence shown here is derived from an EMBL/GenBank/DDBJ whole genome shotgun (WGS) entry which is preliminary data.</text>
</comment>
<keyword evidence="1" id="KW-0496">Mitochondrion</keyword>
<gene>
    <name evidence="3" type="ORF">POM88_052788</name>
</gene>
<dbReference type="PANTHER" id="PTHR12210">
    <property type="entry name" value="DULLARD PROTEIN PHOSPHATASE"/>
    <property type="match status" value="1"/>
</dbReference>
<evidence type="ECO:0000256" key="1">
    <source>
        <dbReference type="RuleBase" id="RU365079"/>
    </source>
</evidence>